<dbReference type="InterPro" id="IPR040079">
    <property type="entry name" value="Glutathione_S-Trfase"/>
</dbReference>
<evidence type="ECO:0000313" key="4">
    <source>
        <dbReference type="Proteomes" id="UP001146120"/>
    </source>
</evidence>
<organism evidence="3 4">
    <name type="scientific">Lagenidium giganteum</name>
    <dbReference type="NCBI Taxonomy" id="4803"/>
    <lineage>
        <taxon>Eukaryota</taxon>
        <taxon>Sar</taxon>
        <taxon>Stramenopiles</taxon>
        <taxon>Oomycota</taxon>
        <taxon>Peronosporomycetes</taxon>
        <taxon>Pythiales</taxon>
        <taxon>Pythiaceae</taxon>
    </lineage>
</organism>
<dbReference type="GO" id="GO:0004364">
    <property type="term" value="F:glutathione transferase activity"/>
    <property type="evidence" value="ECO:0007669"/>
    <property type="project" value="TreeGrafter"/>
</dbReference>
<dbReference type="CDD" id="cd03039">
    <property type="entry name" value="GST_N_Sigma_like"/>
    <property type="match status" value="1"/>
</dbReference>
<dbReference type="Gene3D" id="3.40.30.10">
    <property type="entry name" value="Glutaredoxin"/>
    <property type="match status" value="2"/>
</dbReference>
<dbReference type="PROSITE" id="PS50405">
    <property type="entry name" value="GST_CTER"/>
    <property type="match status" value="2"/>
</dbReference>
<accession>A0AAV2Z7G9</accession>
<dbReference type="Gene3D" id="1.20.1050.10">
    <property type="match status" value="2"/>
</dbReference>
<dbReference type="InterPro" id="IPR036249">
    <property type="entry name" value="Thioredoxin-like_sf"/>
</dbReference>
<dbReference type="CDD" id="cd03192">
    <property type="entry name" value="GST_C_Sigma_like"/>
    <property type="match status" value="1"/>
</dbReference>
<evidence type="ECO:0000259" key="2">
    <source>
        <dbReference type="PROSITE" id="PS50405"/>
    </source>
</evidence>
<dbReference type="InterPro" id="IPR004046">
    <property type="entry name" value="GST_C"/>
</dbReference>
<proteinExistence type="predicted"/>
<dbReference type="InterPro" id="IPR050213">
    <property type="entry name" value="GST_superfamily"/>
</dbReference>
<evidence type="ECO:0000259" key="1">
    <source>
        <dbReference type="PROSITE" id="PS50404"/>
    </source>
</evidence>
<dbReference type="AlphaFoldDB" id="A0AAV2Z7G9"/>
<dbReference type="PANTHER" id="PTHR11571:SF252">
    <property type="entry name" value="GLUTATHIONE S-TRANSFERASE"/>
    <property type="match status" value="1"/>
</dbReference>
<feature type="domain" description="GST C-terminal" evidence="2">
    <location>
        <begin position="75"/>
        <end position="218"/>
    </location>
</feature>
<dbReference type="InterPro" id="IPR004045">
    <property type="entry name" value="Glutathione_S-Trfase_N"/>
</dbReference>
<gene>
    <name evidence="3" type="ORF">N0F65_007274</name>
</gene>
<feature type="domain" description="GST N-terminal" evidence="1">
    <location>
        <begin position="20"/>
        <end position="97"/>
    </location>
</feature>
<dbReference type="InterPro" id="IPR036282">
    <property type="entry name" value="Glutathione-S-Trfase_C_sf"/>
</dbReference>
<dbReference type="Proteomes" id="UP001146120">
    <property type="component" value="Unassembled WGS sequence"/>
</dbReference>
<dbReference type="PANTHER" id="PTHR11571">
    <property type="entry name" value="GLUTATHIONE S-TRANSFERASE"/>
    <property type="match status" value="1"/>
</dbReference>
<dbReference type="SFLD" id="SFLDG00358">
    <property type="entry name" value="Main_(cytGST)"/>
    <property type="match status" value="1"/>
</dbReference>
<dbReference type="EMBL" id="DAKRPA010000048">
    <property type="protein sequence ID" value="DBA01377.1"/>
    <property type="molecule type" value="Genomic_DNA"/>
</dbReference>
<dbReference type="PROSITE" id="PS50404">
    <property type="entry name" value="GST_NTER"/>
    <property type="match status" value="2"/>
</dbReference>
<name>A0AAV2Z7G9_9STRA</name>
<evidence type="ECO:0008006" key="5">
    <source>
        <dbReference type="Google" id="ProtNLM"/>
    </source>
</evidence>
<dbReference type="GO" id="GO:0006749">
    <property type="term" value="P:glutathione metabolic process"/>
    <property type="evidence" value="ECO:0007669"/>
    <property type="project" value="TreeGrafter"/>
</dbReference>
<dbReference type="SFLD" id="SFLDS00019">
    <property type="entry name" value="Glutathione_Transferase_(cytos"/>
    <property type="match status" value="1"/>
</dbReference>
<reference evidence="3" key="2">
    <citation type="journal article" date="2023" name="Microbiol Resour">
        <title>Decontamination and Annotation of the Draft Genome Sequence of the Oomycete Lagenidium giganteum ARSEF 373.</title>
        <authorList>
            <person name="Morgan W.R."/>
            <person name="Tartar A."/>
        </authorList>
    </citation>
    <scope>NUCLEOTIDE SEQUENCE</scope>
    <source>
        <strain evidence="3">ARSEF 373</strain>
    </source>
</reference>
<sequence length="417" mass="46785">MVVRASNTSLGNVKNYHHMPQLKLTYFDHTGRAEPSRLIMAAASIPFEDERLTHEQFAALKPPLPLGQVPVLQVDGKTYSQSIAISRWVVPLGPVVVDTINDAVNAIVEVHWTEKDEAKKAEKNKKLTGETLPRIYGALDKLVRGTFVTGEALSFADTHVFDHFDSLVAYCVPDLKLHAYPKLAALIQGVKAHPKLASYLAARKKSDHGTTAMKAIPFELVPIFPIKGQSRTPEFLRMNPNGQIPVLQDGDFTLSEGNAILTYLAMKHDWTDLYPSDIKARAKVDECLHWHHTHTRLATTRVMTPVLRKVVGKASAQELAFAATKHKTMGKLLPIMETYLHDHAFLAQSSHYTLADIMCYCELDQIESLGVIDFSAFPNTTRWLRQMKSVPCHDEAHEALFAFMKRFNILPVPLEHR</sequence>
<dbReference type="Pfam" id="PF14497">
    <property type="entry name" value="GST_C_3"/>
    <property type="match status" value="1"/>
</dbReference>
<protein>
    <recommendedName>
        <fullName evidence="5">Glutathione S-transferase</fullName>
    </recommendedName>
</protein>
<dbReference type="SUPFAM" id="SSF52833">
    <property type="entry name" value="Thioredoxin-like"/>
    <property type="match status" value="2"/>
</dbReference>
<keyword evidence="4" id="KW-1185">Reference proteome</keyword>
<dbReference type="SUPFAM" id="SSF47616">
    <property type="entry name" value="GST C-terminal domain-like"/>
    <property type="match status" value="2"/>
</dbReference>
<feature type="domain" description="GST N-terminal" evidence="1">
    <location>
        <begin position="212"/>
        <end position="272"/>
    </location>
</feature>
<comment type="caution">
    <text evidence="3">The sequence shown here is derived from an EMBL/GenBank/DDBJ whole genome shotgun (WGS) entry which is preliminary data.</text>
</comment>
<reference evidence="3" key="1">
    <citation type="submission" date="2022-11" db="EMBL/GenBank/DDBJ databases">
        <authorList>
            <person name="Morgan W.R."/>
            <person name="Tartar A."/>
        </authorList>
    </citation>
    <scope>NUCLEOTIDE SEQUENCE</scope>
    <source>
        <strain evidence="3">ARSEF 373</strain>
    </source>
</reference>
<evidence type="ECO:0000313" key="3">
    <source>
        <dbReference type="EMBL" id="DBA01377.1"/>
    </source>
</evidence>
<dbReference type="Pfam" id="PF00043">
    <property type="entry name" value="GST_C"/>
    <property type="match status" value="1"/>
</dbReference>
<dbReference type="Pfam" id="PF02798">
    <property type="entry name" value="GST_N"/>
    <property type="match status" value="2"/>
</dbReference>
<dbReference type="InterPro" id="IPR010987">
    <property type="entry name" value="Glutathione-S-Trfase_C-like"/>
</dbReference>
<feature type="domain" description="GST C-terminal" evidence="2">
    <location>
        <begin position="277"/>
        <end position="412"/>
    </location>
</feature>